<dbReference type="Pfam" id="PF04969">
    <property type="entry name" value="CS"/>
    <property type="match status" value="1"/>
</dbReference>
<dbReference type="GO" id="GO:0006457">
    <property type="term" value="P:protein folding"/>
    <property type="evidence" value="ECO:0007669"/>
    <property type="project" value="TreeGrafter"/>
</dbReference>
<reference evidence="3" key="1">
    <citation type="submission" date="2025-08" db="UniProtKB">
        <authorList>
            <consortium name="Ensembl"/>
        </authorList>
    </citation>
    <scope>IDENTIFICATION</scope>
</reference>
<comment type="similarity">
    <text evidence="1">Belongs to the p23/wos2 family.</text>
</comment>
<dbReference type="GO" id="GO:0005634">
    <property type="term" value="C:nucleus"/>
    <property type="evidence" value="ECO:0007669"/>
    <property type="project" value="TreeGrafter"/>
</dbReference>
<dbReference type="PANTHER" id="PTHR22932">
    <property type="entry name" value="TELOMERASE-BINDING PROTEIN P23 HSP90 CO-CHAPERONE"/>
    <property type="match status" value="1"/>
</dbReference>
<dbReference type="Gene3D" id="2.60.40.790">
    <property type="match status" value="1"/>
</dbReference>
<dbReference type="GO" id="GO:0051879">
    <property type="term" value="F:Hsp90 protein binding"/>
    <property type="evidence" value="ECO:0007669"/>
    <property type="project" value="InterPro"/>
</dbReference>
<evidence type="ECO:0000313" key="4">
    <source>
        <dbReference type="Proteomes" id="UP000261620"/>
    </source>
</evidence>
<evidence type="ECO:0000313" key="3">
    <source>
        <dbReference type="Ensembl" id="ENSMMOP00000003329.1"/>
    </source>
</evidence>
<sequence>LRVGGESLPQVEEFNQPAPARWFDRKKYVTINFWVQRPKDVQVDIQQDKMILCCKNCTDDMIYNELPFFDKVQIHDSRERIYERTIHILLRKVKPDIAWPRLQKDEAKVNLCPSWISVDFDNWRDWENEEDEGKEEYDRYVDMIREMADSNKGEAPDMDDLSDVSAQFCSYVRLRFLSSLLKKTTPFIQQ</sequence>
<proteinExistence type="inferred from homology"/>
<dbReference type="Proteomes" id="UP000261620">
    <property type="component" value="Unplaced"/>
</dbReference>
<name>A0A3Q3W4E6_MOLML</name>
<dbReference type="Ensembl" id="ENSMMOT00000003381.1">
    <property type="protein sequence ID" value="ENSMMOP00000003329.1"/>
    <property type="gene ID" value="ENSMMOG00000002660.1"/>
</dbReference>
<keyword evidence="4" id="KW-1185">Reference proteome</keyword>
<evidence type="ECO:0000256" key="1">
    <source>
        <dbReference type="ARBA" id="ARBA00025733"/>
    </source>
</evidence>
<dbReference type="InterPro" id="IPR007052">
    <property type="entry name" value="CS_dom"/>
</dbReference>
<dbReference type="GO" id="GO:0005829">
    <property type="term" value="C:cytosol"/>
    <property type="evidence" value="ECO:0007669"/>
    <property type="project" value="TreeGrafter"/>
</dbReference>
<feature type="domain" description="CS" evidence="2">
    <location>
        <begin position="15"/>
        <end position="103"/>
    </location>
</feature>
<dbReference type="GO" id="GO:0051131">
    <property type="term" value="P:chaperone-mediated protein complex assembly"/>
    <property type="evidence" value="ECO:0007669"/>
    <property type="project" value="TreeGrafter"/>
</dbReference>
<organism evidence="3 4">
    <name type="scientific">Mola mola</name>
    <name type="common">Ocean sunfish</name>
    <name type="synonym">Tetraodon mola</name>
    <dbReference type="NCBI Taxonomy" id="94237"/>
    <lineage>
        <taxon>Eukaryota</taxon>
        <taxon>Metazoa</taxon>
        <taxon>Chordata</taxon>
        <taxon>Craniata</taxon>
        <taxon>Vertebrata</taxon>
        <taxon>Euteleostomi</taxon>
        <taxon>Actinopterygii</taxon>
        <taxon>Neopterygii</taxon>
        <taxon>Teleostei</taxon>
        <taxon>Neoteleostei</taxon>
        <taxon>Acanthomorphata</taxon>
        <taxon>Eupercaria</taxon>
        <taxon>Tetraodontiformes</taxon>
        <taxon>Molidae</taxon>
        <taxon>Mola</taxon>
    </lineage>
</organism>
<dbReference type="PROSITE" id="PS51203">
    <property type="entry name" value="CS"/>
    <property type="match status" value="1"/>
</dbReference>
<accession>A0A3Q3W4E6</accession>
<dbReference type="SUPFAM" id="SSF49764">
    <property type="entry name" value="HSP20-like chaperones"/>
    <property type="match status" value="1"/>
</dbReference>
<dbReference type="AlphaFoldDB" id="A0A3Q3W4E6"/>
<dbReference type="STRING" id="94237.ENSMMOP00000003329"/>
<evidence type="ECO:0000259" key="2">
    <source>
        <dbReference type="PROSITE" id="PS51203"/>
    </source>
</evidence>
<dbReference type="InterPro" id="IPR045250">
    <property type="entry name" value="p23-like"/>
</dbReference>
<reference evidence="3" key="2">
    <citation type="submission" date="2025-09" db="UniProtKB">
        <authorList>
            <consortium name="Ensembl"/>
        </authorList>
    </citation>
    <scope>IDENTIFICATION</scope>
</reference>
<dbReference type="PANTHER" id="PTHR22932:SF4">
    <property type="entry name" value="PROTEIN PTGES3L-RELATED"/>
    <property type="match status" value="1"/>
</dbReference>
<protein>
    <recommendedName>
        <fullName evidence="2">CS domain-containing protein</fullName>
    </recommendedName>
</protein>
<dbReference type="InterPro" id="IPR008978">
    <property type="entry name" value="HSP20-like_chaperone"/>
</dbReference>
<dbReference type="GO" id="GO:0051087">
    <property type="term" value="F:protein-folding chaperone binding"/>
    <property type="evidence" value="ECO:0007669"/>
    <property type="project" value="TreeGrafter"/>
</dbReference>